<dbReference type="PANTHER" id="PTHR42709">
    <property type="entry name" value="ALKALINE PHOSPHATASE LIKE PROTEIN"/>
    <property type="match status" value="1"/>
</dbReference>
<feature type="region of interest" description="Disordered" evidence="7">
    <location>
        <begin position="1"/>
        <end position="22"/>
    </location>
</feature>
<organism evidence="10 11">
    <name type="scientific">Propionimicrobium lymphophilum ACS-093-V-SCH5</name>
    <dbReference type="NCBI Taxonomy" id="883161"/>
    <lineage>
        <taxon>Bacteria</taxon>
        <taxon>Bacillati</taxon>
        <taxon>Actinomycetota</taxon>
        <taxon>Actinomycetes</taxon>
        <taxon>Propionibacteriales</taxon>
        <taxon>Propionibacteriaceae</taxon>
        <taxon>Propionimicrobium</taxon>
    </lineage>
</organism>
<dbReference type="HOGENOM" id="CLU_071288_0_0_11"/>
<feature type="transmembrane region" description="Helical" evidence="8">
    <location>
        <begin position="78"/>
        <end position="100"/>
    </location>
</feature>
<feature type="compositionally biased region" description="Basic and acidic residues" evidence="7">
    <location>
        <begin position="34"/>
        <end position="45"/>
    </location>
</feature>
<feature type="region of interest" description="Disordered" evidence="7">
    <location>
        <begin position="34"/>
        <end position="55"/>
    </location>
</feature>
<evidence type="ECO:0000313" key="10">
    <source>
        <dbReference type="EMBL" id="EPD33611.1"/>
    </source>
</evidence>
<proteinExistence type="inferred from homology"/>
<dbReference type="InterPro" id="IPR032816">
    <property type="entry name" value="VTT_dom"/>
</dbReference>
<evidence type="ECO:0000256" key="8">
    <source>
        <dbReference type="SAM" id="Phobius"/>
    </source>
</evidence>
<comment type="similarity">
    <text evidence="2">Belongs to the DedA family.</text>
</comment>
<evidence type="ECO:0000259" key="9">
    <source>
        <dbReference type="Pfam" id="PF09335"/>
    </source>
</evidence>
<evidence type="ECO:0000256" key="5">
    <source>
        <dbReference type="ARBA" id="ARBA00022989"/>
    </source>
</evidence>
<evidence type="ECO:0000256" key="6">
    <source>
        <dbReference type="ARBA" id="ARBA00023136"/>
    </source>
</evidence>
<feature type="compositionally biased region" description="Acidic residues" evidence="7">
    <location>
        <begin position="12"/>
        <end position="22"/>
    </location>
</feature>
<name>S2W369_9ACTN</name>
<evidence type="ECO:0000256" key="7">
    <source>
        <dbReference type="SAM" id="MobiDB-lite"/>
    </source>
</evidence>
<evidence type="ECO:0000256" key="4">
    <source>
        <dbReference type="ARBA" id="ARBA00022692"/>
    </source>
</evidence>
<dbReference type="EMBL" id="AGZR01000004">
    <property type="protein sequence ID" value="EPD33611.1"/>
    <property type="molecule type" value="Genomic_DNA"/>
</dbReference>
<dbReference type="STRING" id="883161.HMPREF9306_00365"/>
<dbReference type="Pfam" id="PF09335">
    <property type="entry name" value="VTT_dom"/>
    <property type="match status" value="1"/>
</dbReference>
<evidence type="ECO:0000256" key="3">
    <source>
        <dbReference type="ARBA" id="ARBA00022475"/>
    </source>
</evidence>
<keyword evidence="4 8" id="KW-0812">Transmembrane</keyword>
<feature type="compositionally biased region" description="Basic and acidic residues" evidence="7">
    <location>
        <begin position="1"/>
        <end position="11"/>
    </location>
</feature>
<gene>
    <name evidence="10" type="ORF">HMPREF9306_00365</name>
</gene>
<feature type="transmembrane region" description="Helical" evidence="8">
    <location>
        <begin position="188"/>
        <end position="212"/>
    </location>
</feature>
<keyword evidence="3" id="KW-1003">Cell membrane</keyword>
<protein>
    <recommendedName>
        <fullName evidence="9">VTT domain-containing protein</fullName>
    </recommendedName>
</protein>
<feature type="transmembrane region" description="Helical" evidence="8">
    <location>
        <begin position="134"/>
        <end position="155"/>
    </location>
</feature>
<evidence type="ECO:0000256" key="2">
    <source>
        <dbReference type="ARBA" id="ARBA00010792"/>
    </source>
</evidence>
<dbReference type="PANTHER" id="PTHR42709:SF6">
    <property type="entry name" value="UNDECAPRENYL PHOSPHATE TRANSPORTER A"/>
    <property type="match status" value="1"/>
</dbReference>
<dbReference type="Proteomes" id="UP000014417">
    <property type="component" value="Unassembled WGS sequence"/>
</dbReference>
<feature type="transmembrane region" description="Helical" evidence="8">
    <location>
        <begin position="258"/>
        <end position="275"/>
    </location>
</feature>
<evidence type="ECO:0000313" key="11">
    <source>
        <dbReference type="Proteomes" id="UP000014417"/>
    </source>
</evidence>
<accession>S2W369</accession>
<dbReference type="InterPro" id="IPR051311">
    <property type="entry name" value="DedA_domain"/>
</dbReference>
<keyword evidence="6 8" id="KW-0472">Membrane</keyword>
<reference evidence="10 11" key="1">
    <citation type="submission" date="2013-04" db="EMBL/GenBank/DDBJ databases">
        <title>The Genome Sequence of Propionimicrobium lymphophilum ACS-093-V-SCH5.</title>
        <authorList>
            <consortium name="The Broad Institute Genomics Platform"/>
            <person name="Earl A."/>
            <person name="Ward D."/>
            <person name="Feldgarden M."/>
            <person name="Gevers D."/>
            <person name="Saerens B."/>
            <person name="Vaneechoutte M."/>
            <person name="Walker B."/>
            <person name="Young S."/>
            <person name="Zeng Q."/>
            <person name="Gargeya S."/>
            <person name="Fitzgerald M."/>
            <person name="Haas B."/>
            <person name="Abouelleil A."/>
            <person name="Allen A.W."/>
            <person name="Alvarado L."/>
            <person name="Arachchi H.M."/>
            <person name="Berlin A.M."/>
            <person name="Chapman S.B."/>
            <person name="Gainer-Dewar J."/>
            <person name="Goldberg J."/>
            <person name="Griggs A."/>
            <person name="Gujja S."/>
            <person name="Hansen M."/>
            <person name="Howarth C."/>
            <person name="Imamovic A."/>
            <person name="Ireland A."/>
            <person name="Larimer J."/>
            <person name="McCowan C."/>
            <person name="Murphy C."/>
            <person name="Pearson M."/>
            <person name="Poon T.W."/>
            <person name="Priest M."/>
            <person name="Roberts A."/>
            <person name="Saif S."/>
            <person name="Shea T."/>
            <person name="Sisk P."/>
            <person name="Sykes S."/>
            <person name="Wortman J."/>
            <person name="Nusbaum C."/>
            <person name="Birren B."/>
        </authorList>
    </citation>
    <scope>NUCLEOTIDE SEQUENCE [LARGE SCALE GENOMIC DNA]</scope>
    <source>
        <strain evidence="10 11">ACS-093-V-SCH5</strain>
    </source>
</reference>
<dbReference type="AlphaFoldDB" id="S2W369"/>
<comment type="caution">
    <text evidence="10">The sequence shown here is derived from an EMBL/GenBank/DDBJ whole genome shotgun (WGS) entry which is preliminary data.</text>
</comment>
<keyword evidence="5 8" id="KW-1133">Transmembrane helix</keyword>
<feature type="domain" description="VTT" evidence="9">
    <location>
        <begin position="127"/>
        <end position="241"/>
    </location>
</feature>
<dbReference type="GO" id="GO:0005886">
    <property type="term" value="C:plasma membrane"/>
    <property type="evidence" value="ECO:0007669"/>
    <property type="project" value="UniProtKB-SubCell"/>
</dbReference>
<dbReference type="PATRIC" id="fig|883161.3.peg.369"/>
<evidence type="ECO:0000256" key="1">
    <source>
        <dbReference type="ARBA" id="ARBA00004651"/>
    </source>
</evidence>
<keyword evidence="11" id="KW-1185">Reference proteome</keyword>
<sequence>MSEEKPKRAADEAIEYQAPEDSDEITREAFEIRVDDAGTEQREATSAEIVEGAEPEREWWDDPSLPWRHKPSRSDWTCMGWIAFLGIFSLCMLPLRAWLLGSPDRLPWLVALMGSRSGTAALGSVVSTGGSQPWVWPILLGTLMSIKLDWVYWWAGKLWGRGMIEVWAGQSERSRKNYARAERWAQKLGWLGMFVAYVPIPLPIMPVVFVLAGASGMNWKKFMILDFFAAGIWLLAYFGFGLLVGEPAVAVLKWYGKLANYVAIALVVGIVFLAFRRGSKKAKEAA</sequence>
<feature type="transmembrane region" description="Helical" evidence="8">
    <location>
        <begin position="224"/>
        <end position="243"/>
    </location>
</feature>
<dbReference type="RefSeq" id="WP_016455220.1">
    <property type="nucleotide sequence ID" value="NZ_KE150269.1"/>
</dbReference>
<comment type="subcellular location">
    <subcellularLocation>
        <location evidence="1">Cell membrane</location>
        <topology evidence="1">Multi-pass membrane protein</topology>
    </subcellularLocation>
</comment>